<accession>A0ABY9M8K6</accession>
<dbReference type="RefSeq" id="WP_306950665.1">
    <property type="nucleotide sequence ID" value="NZ_CP132976.1"/>
</dbReference>
<protein>
    <submittedName>
        <fullName evidence="1">Uncharacterized protein</fullName>
    </submittedName>
</protein>
<name>A0ABY9M8K6_9BURK</name>
<gene>
    <name evidence="1" type="ORF">RAS12_13460</name>
</gene>
<evidence type="ECO:0000313" key="1">
    <source>
        <dbReference type="EMBL" id="WMD23333.1"/>
    </source>
</evidence>
<evidence type="ECO:0000313" key="2">
    <source>
        <dbReference type="Proteomes" id="UP001234798"/>
    </source>
</evidence>
<keyword evidence="2" id="KW-1185">Reference proteome</keyword>
<dbReference type="EMBL" id="CP132976">
    <property type="protein sequence ID" value="WMD23333.1"/>
    <property type="molecule type" value="Genomic_DNA"/>
</dbReference>
<organism evidence="1 2">
    <name type="scientific">Achromobacter seleniivolatilans</name>
    <dbReference type="NCBI Taxonomy" id="3047478"/>
    <lineage>
        <taxon>Bacteria</taxon>
        <taxon>Pseudomonadati</taxon>
        <taxon>Pseudomonadota</taxon>
        <taxon>Betaproteobacteria</taxon>
        <taxon>Burkholderiales</taxon>
        <taxon>Alcaligenaceae</taxon>
        <taxon>Achromobacter</taxon>
    </lineage>
</organism>
<sequence>MNAPALLPTNELVLYDALDHIMRTARASSTQTRRLRWIASRAHVALQGLPYVASEHDQPKMVSEAVLQAKNHQLRLANARLRNALAQVAGGATGYSDRDTELAQIAQAALDAEQEARA</sequence>
<reference evidence="1 2" key="1">
    <citation type="submission" date="2023-08" db="EMBL/GenBank/DDBJ databases">
        <title>Achromobacter seleniivolatilans sp. nov., isolated from seleniferous soil.</title>
        <authorList>
            <person name="Zhang S."/>
            <person name="Li K."/>
            <person name="Peng J."/>
            <person name="Zhao Q."/>
            <person name="Wang H."/>
            <person name="Guo Y."/>
        </authorList>
    </citation>
    <scope>NUCLEOTIDE SEQUENCE [LARGE SCALE GENOMIC DNA]</scope>
    <source>
        <strain evidence="1 2">R39</strain>
    </source>
</reference>
<proteinExistence type="predicted"/>
<dbReference type="Proteomes" id="UP001234798">
    <property type="component" value="Chromosome"/>
</dbReference>